<evidence type="ECO:0000313" key="2">
    <source>
        <dbReference type="Proteomes" id="UP001230649"/>
    </source>
</evidence>
<gene>
    <name evidence="1" type="ORF">QFC20_006254</name>
</gene>
<evidence type="ECO:0000313" key="1">
    <source>
        <dbReference type="EMBL" id="KAJ9097341.1"/>
    </source>
</evidence>
<reference evidence="1" key="1">
    <citation type="submission" date="2023-04" db="EMBL/GenBank/DDBJ databases">
        <title>Draft Genome sequencing of Naganishia species isolated from polar environments using Oxford Nanopore Technology.</title>
        <authorList>
            <person name="Leo P."/>
            <person name="Venkateswaran K."/>
        </authorList>
    </citation>
    <scope>NUCLEOTIDE SEQUENCE</scope>
    <source>
        <strain evidence="1">MNA-CCFEE 5262</strain>
    </source>
</reference>
<dbReference type="Proteomes" id="UP001230649">
    <property type="component" value="Unassembled WGS sequence"/>
</dbReference>
<comment type="caution">
    <text evidence="1">The sequence shown here is derived from an EMBL/GenBank/DDBJ whole genome shotgun (WGS) entry which is preliminary data.</text>
</comment>
<keyword evidence="2" id="KW-1185">Reference proteome</keyword>
<name>A0ACC2VE46_9TREE</name>
<proteinExistence type="predicted"/>
<dbReference type="EMBL" id="JASBWS010000105">
    <property type="protein sequence ID" value="KAJ9097341.1"/>
    <property type="molecule type" value="Genomic_DNA"/>
</dbReference>
<organism evidence="1 2">
    <name type="scientific">Naganishia adeliensis</name>
    <dbReference type="NCBI Taxonomy" id="92952"/>
    <lineage>
        <taxon>Eukaryota</taxon>
        <taxon>Fungi</taxon>
        <taxon>Dikarya</taxon>
        <taxon>Basidiomycota</taxon>
        <taxon>Agaricomycotina</taxon>
        <taxon>Tremellomycetes</taxon>
        <taxon>Filobasidiales</taxon>
        <taxon>Filobasidiaceae</taxon>
        <taxon>Naganishia</taxon>
    </lineage>
</organism>
<protein>
    <submittedName>
        <fullName evidence="1">Uncharacterized protein</fullName>
    </submittedName>
</protein>
<accession>A0ACC2VE46</accession>
<sequence length="272" mass="29701">MPAENYPLPRFTSFPSTMKDADQMSIESDGEDAGPVSVSSPCATASLSRARRADTSSSGTYREDERAPSRGPDGDRYRISTRYQPQGESSNPFDADRELLEAIELGSERIIDALQITKVSFSVTNDAEFAIRCQQLFQDGWTSDIASTSMKGRHPRLSPACIIAIGLLQTCKLLRAALGQDEPGQNDLQFFYAYGHSEAKDLLQGILKPFDEDLHQRARHDTSAYPNSSGERPGTSSISARGGWTSRRNTRSLGKLIRGVGLSPTAMMSAVT</sequence>